<accession>A0ABR1THG5</accession>
<proteinExistence type="predicted"/>
<comment type="caution">
    <text evidence="1">The sequence shown here is derived from an EMBL/GenBank/DDBJ whole genome shotgun (WGS) entry which is preliminary data.</text>
</comment>
<name>A0ABR1THG5_9PEZI</name>
<evidence type="ECO:0000313" key="2">
    <source>
        <dbReference type="Proteomes" id="UP001446871"/>
    </source>
</evidence>
<organism evidence="1 2">
    <name type="scientific">Apiospora saccharicola</name>
    <dbReference type="NCBI Taxonomy" id="335842"/>
    <lineage>
        <taxon>Eukaryota</taxon>
        <taxon>Fungi</taxon>
        <taxon>Dikarya</taxon>
        <taxon>Ascomycota</taxon>
        <taxon>Pezizomycotina</taxon>
        <taxon>Sordariomycetes</taxon>
        <taxon>Xylariomycetidae</taxon>
        <taxon>Amphisphaeriales</taxon>
        <taxon>Apiosporaceae</taxon>
        <taxon>Apiospora</taxon>
    </lineage>
</organism>
<keyword evidence="2" id="KW-1185">Reference proteome</keyword>
<dbReference type="EMBL" id="JAQQWM010000009">
    <property type="protein sequence ID" value="KAK8045847.1"/>
    <property type="molecule type" value="Genomic_DNA"/>
</dbReference>
<reference evidence="1 2" key="1">
    <citation type="submission" date="2023-01" db="EMBL/GenBank/DDBJ databases">
        <title>Analysis of 21 Apiospora genomes using comparative genomics revels a genus with tremendous synthesis potential of carbohydrate active enzymes and secondary metabolites.</title>
        <authorList>
            <person name="Sorensen T."/>
        </authorList>
    </citation>
    <scope>NUCLEOTIDE SEQUENCE [LARGE SCALE GENOMIC DNA]</scope>
    <source>
        <strain evidence="1 2">CBS 83171</strain>
    </source>
</reference>
<sequence length="109" mass="12329">MIYTSSICRAFRGFPQFDDPDYYADIPAERRDYYRSEKGREELRPYLPAIKRYTSKAEYVVIEGQVNGLTAIEALDAALVAQDQVENTLEELTPPAIAELVGSEYKLGS</sequence>
<gene>
    <name evidence="1" type="ORF">PG996_013911</name>
</gene>
<dbReference type="Proteomes" id="UP001446871">
    <property type="component" value="Unassembled WGS sequence"/>
</dbReference>
<protein>
    <submittedName>
        <fullName evidence="1">Uncharacterized protein</fullName>
    </submittedName>
</protein>
<evidence type="ECO:0000313" key="1">
    <source>
        <dbReference type="EMBL" id="KAK8045847.1"/>
    </source>
</evidence>